<keyword evidence="8" id="KW-0028">Amino-acid biosynthesis</keyword>
<feature type="binding site" evidence="9">
    <location>
        <begin position="76"/>
        <end position="78"/>
    </location>
    <ligand>
        <name>L-histidine</name>
        <dbReference type="ChEBI" id="CHEBI:57595"/>
    </ligand>
</feature>
<evidence type="ECO:0000256" key="3">
    <source>
        <dbReference type="ARBA" id="ARBA00005539"/>
    </source>
</evidence>
<reference evidence="10 11" key="1">
    <citation type="submission" date="2018-06" db="EMBL/GenBank/DDBJ databases">
        <title>Lujinxingia sediminis gen. nov. sp. nov., a new facultative anaerobic member of the class Deltaproteobacteria, and proposal of Lujinxingaceae fam. nov.</title>
        <authorList>
            <person name="Guo L.-Y."/>
            <person name="Li C.-M."/>
            <person name="Wang S."/>
            <person name="Du Z.-J."/>
        </authorList>
    </citation>
    <scope>NUCLEOTIDE SEQUENCE [LARGE SCALE GENOMIC DNA]</scope>
    <source>
        <strain evidence="10 11">FA350</strain>
    </source>
</reference>
<comment type="similarity">
    <text evidence="3 8">Belongs to the class-II aminoacyl-tRNA synthetase family. HisZ subfamily.</text>
</comment>
<dbReference type="HAMAP" id="MF_00125">
    <property type="entry name" value="HisZ"/>
    <property type="match status" value="1"/>
</dbReference>
<evidence type="ECO:0000256" key="7">
    <source>
        <dbReference type="ARBA" id="ARBA00025246"/>
    </source>
</evidence>
<sequence>MVEFQNRTMALDRSMSLRREVASRAMQVFGGWGYREIQVPILDYFDSLKQGLDARQIARSLRFVDRTGNLMVLQPDLTPAIAKVYAYQLQGTPLPLRLSYAGQVVRTERSLTDEQLESNQIGIELIGARGLVADVEMLLIALEFLEKIGMESYQLNVADHRTAHLLLAATGAPSRIRHEVGQAIVARDADAVREILNGLGAREVYVEALATLAELRNGMTQLEVIRDLMSTQVNILERLDYLKAVARTIADLGYADQVRLDLGELGGASYYTGLAFNVVVEGVGREVGRGGRYDDLIGHFGAETPAVGLSFSLDTIVEYLHGTQAGRISRRPDDSAIYVDPSDPINGFHIALARRRKDKPTCVVQRPHE</sequence>
<evidence type="ECO:0000256" key="2">
    <source>
        <dbReference type="ARBA" id="ARBA00004667"/>
    </source>
</evidence>
<name>A0A2Z4FKB2_9DELT</name>
<dbReference type="GO" id="GO:0004821">
    <property type="term" value="F:histidine-tRNA ligase activity"/>
    <property type="evidence" value="ECO:0007669"/>
    <property type="project" value="TreeGrafter"/>
</dbReference>
<evidence type="ECO:0000256" key="8">
    <source>
        <dbReference type="HAMAP-Rule" id="MF_00125"/>
    </source>
</evidence>
<dbReference type="GO" id="GO:0005737">
    <property type="term" value="C:cytoplasm"/>
    <property type="evidence" value="ECO:0007669"/>
    <property type="project" value="UniProtKB-SubCell"/>
</dbReference>
<evidence type="ECO:0000256" key="1">
    <source>
        <dbReference type="ARBA" id="ARBA00004496"/>
    </source>
</evidence>
<dbReference type="KEGG" id="bsed:DN745_08590"/>
<evidence type="ECO:0000313" key="11">
    <source>
        <dbReference type="Proteomes" id="UP000249799"/>
    </source>
</evidence>
<dbReference type="GO" id="GO:0006427">
    <property type="term" value="P:histidyl-tRNA aminoacylation"/>
    <property type="evidence" value="ECO:0007669"/>
    <property type="project" value="TreeGrafter"/>
</dbReference>
<keyword evidence="6 8" id="KW-0963">Cytoplasm</keyword>
<evidence type="ECO:0000256" key="4">
    <source>
        <dbReference type="ARBA" id="ARBA00011496"/>
    </source>
</evidence>
<evidence type="ECO:0000256" key="5">
    <source>
        <dbReference type="ARBA" id="ARBA00020397"/>
    </source>
</evidence>
<feature type="binding site" evidence="9">
    <location>
        <position position="124"/>
    </location>
    <ligand>
        <name>L-histidine</name>
        <dbReference type="ChEBI" id="CHEBI:57595"/>
    </ligand>
</feature>
<dbReference type="InterPro" id="IPR006195">
    <property type="entry name" value="aa-tRNA-synth_II"/>
</dbReference>
<dbReference type="Proteomes" id="UP000249799">
    <property type="component" value="Chromosome"/>
</dbReference>
<dbReference type="Gene3D" id="3.30.930.10">
    <property type="entry name" value="Bira Bifunctional Protein, Domain 2"/>
    <property type="match status" value="1"/>
</dbReference>
<dbReference type="PIRSF" id="PIRSF001549">
    <property type="entry name" value="His-tRNA_synth"/>
    <property type="match status" value="1"/>
</dbReference>
<dbReference type="PANTHER" id="PTHR43707">
    <property type="entry name" value="HISTIDYL-TRNA SYNTHETASE"/>
    <property type="match status" value="1"/>
</dbReference>
<organism evidence="10 11">
    <name type="scientific">Bradymonas sediminis</name>
    <dbReference type="NCBI Taxonomy" id="1548548"/>
    <lineage>
        <taxon>Bacteria</taxon>
        <taxon>Deltaproteobacteria</taxon>
        <taxon>Bradymonadales</taxon>
        <taxon>Bradymonadaceae</taxon>
        <taxon>Bradymonas</taxon>
    </lineage>
</organism>
<feature type="binding site" evidence="9">
    <location>
        <position position="120"/>
    </location>
    <ligand>
        <name>L-histidine</name>
        <dbReference type="ChEBI" id="CHEBI:57595"/>
    </ligand>
</feature>
<proteinExistence type="inferred from homology"/>
<comment type="miscellaneous">
    <text evidence="8">This function is generally fulfilled by the C-terminal part of HisG, which is missing in some bacteria such as this one.</text>
</comment>
<evidence type="ECO:0000256" key="9">
    <source>
        <dbReference type="PIRSR" id="PIRSR001549-1"/>
    </source>
</evidence>
<dbReference type="EMBL" id="CP030032">
    <property type="protein sequence ID" value="AWV89389.1"/>
    <property type="molecule type" value="Genomic_DNA"/>
</dbReference>
<dbReference type="Pfam" id="PF13393">
    <property type="entry name" value="tRNA-synt_His"/>
    <property type="match status" value="1"/>
</dbReference>
<dbReference type="InterPro" id="IPR041715">
    <property type="entry name" value="HisRS-like_core"/>
</dbReference>
<dbReference type="UniPathway" id="UPA00031">
    <property type="reaction ID" value="UER00006"/>
</dbReference>
<comment type="subcellular location">
    <subcellularLocation>
        <location evidence="1 8">Cytoplasm</location>
    </subcellularLocation>
</comment>
<feature type="binding site" evidence="9">
    <location>
        <begin position="270"/>
        <end position="271"/>
    </location>
    <ligand>
        <name>L-histidine</name>
        <dbReference type="ChEBI" id="CHEBI:57595"/>
    </ligand>
</feature>
<dbReference type="SUPFAM" id="SSF55681">
    <property type="entry name" value="Class II aaRS and biotin synthetases"/>
    <property type="match status" value="1"/>
</dbReference>
<dbReference type="InterPro" id="IPR045864">
    <property type="entry name" value="aa-tRNA-synth_II/BPL/LPL"/>
</dbReference>
<comment type="function">
    <text evidence="7 8">Required for the first step of histidine biosynthesis. May allow the feedback regulation of ATP phosphoribosyltransferase activity by histidine.</text>
</comment>
<evidence type="ECO:0000256" key="6">
    <source>
        <dbReference type="ARBA" id="ARBA00022490"/>
    </source>
</evidence>
<dbReference type="InterPro" id="IPR004516">
    <property type="entry name" value="HisRS/HisZ"/>
</dbReference>
<dbReference type="GO" id="GO:0000105">
    <property type="term" value="P:L-histidine biosynthetic process"/>
    <property type="evidence" value="ECO:0007669"/>
    <property type="project" value="UniProtKB-UniRule"/>
</dbReference>
<dbReference type="OrthoDB" id="9800814at2"/>
<dbReference type="InterPro" id="IPR004517">
    <property type="entry name" value="HisZ"/>
</dbReference>
<comment type="subunit">
    <text evidence="4 8">Heteromultimer composed of HisG and HisZ subunits.</text>
</comment>
<evidence type="ECO:0000313" key="10">
    <source>
        <dbReference type="EMBL" id="AWV89389.1"/>
    </source>
</evidence>
<protein>
    <recommendedName>
        <fullName evidence="5 8">ATP phosphoribosyltransferase regulatory subunit</fullName>
    </recommendedName>
</protein>
<keyword evidence="11" id="KW-1185">Reference proteome</keyword>
<feature type="binding site" evidence="9">
    <location>
        <position position="106"/>
    </location>
    <ligand>
        <name>L-histidine</name>
        <dbReference type="ChEBI" id="CHEBI:57595"/>
    </ligand>
</feature>
<dbReference type="AlphaFoldDB" id="A0A2Z4FKB2"/>
<keyword evidence="8" id="KW-0368">Histidine biosynthesis</keyword>
<gene>
    <name evidence="8" type="primary">hisZ</name>
    <name evidence="10" type="ORF">DN745_08590</name>
</gene>
<dbReference type="PROSITE" id="PS50862">
    <property type="entry name" value="AA_TRNA_LIGASE_II"/>
    <property type="match status" value="1"/>
</dbReference>
<comment type="pathway">
    <text evidence="2 8">Amino-acid biosynthesis; L-histidine biosynthesis; L-histidine from 5-phospho-alpha-D-ribose 1-diphosphate: step 1/9.</text>
</comment>
<dbReference type="PANTHER" id="PTHR43707:SF1">
    <property type="entry name" value="HISTIDINE--TRNA LIGASE, MITOCHONDRIAL-RELATED"/>
    <property type="match status" value="1"/>
</dbReference>
<accession>A0A2Z4FKB2</accession>